<proteinExistence type="predicted"/>
<dbReference type="EMBL" id="JASITI010000110">
    <property type="protein sequence ID" value="MDK9501356.1"/>
    <property type="molecule type" value="Genomic_DNA"/>
</dbReference>
<reference evidence="2 3" key="1">
    <citation type="submission" date="2023-05" db="EMBL/GenBank/DDBJ databases">
        <title>Sequencing and Assembly of Streptomyces sp. NP73.</title>
        <authorList>
            <person name="Konwar A.N."/>
            <person name="Saikia K."/>
            <person name="Thakur D."/>
        </authorList>
    </citation>
    <scope>NUCLEOTIDE SEQUENCE [LARGE SCALE GENOMIC DNA]</scope>
    <source>
        <strain evidence="2 3">NP73</strain>
    </source>
</reference>
<accession>A0ABT7H633</accession>
<evidence type="ECO:0000313" key="2">
    <source>
        <dbReference type="EMBL" id="MDK9501356.1"/>
    </source>
</evidence>
<feature type="transmembrane region" description="Helical" evidence="1">
    <location>
        <begin position="125"/>
        <end position="145"/>
    </location>
</feature>
<dbReference type="Proteomes" id="UP001223390">
    <property type="component" value="Unassembled WGS sequence"/>
</dbReference>
<dbReference type="RefSeq" id="WP_285346768.1">
    <property type="nucleotide sequence ID" value="NZ_JASITI010000110.1"/>
</dbReference>
<organism evidence="2 3">
    <name type="scientific">Streptomyces katrae</name>
    <dbReference type="NCBI Taxonomy" id="68223"/>
    <lineage>
        <taxon>Bacteria</taxon>
        <taxon>Bacillati</taxon>
        <taxon>Actinomycetota</taxon>
        <taxon>Actinomycetes</taxon>
        <taxon>Kitasatosporales</taxon>
        <taxon>Streptomycetaceae</taxon>
        <taxon>Streptomyces</taxon>
    </lineage>
</organism>
<feature type="transmembrane region" description="Helical" evidence="1">
    <location>
        <begin position="97"/>
        <end position="119"/>
    </location>
</feature>
<comment type="caution">
    <text evidence="2">The sequence shown here is derived from an EMBL/GenBank/DDBJ whole genome shotgun (WGS) entry which is preliminary data.</text>
</comment>
<feature type="transmembrane region" description="Helical" evidence="1">
    <location>
        <begin position="33"/>
        <end position="51"/>
    </location>
</feature>
<sequence length="154" mass="15866">MDAARLLVTALVIVLVVVRRFTGRPVKEPGRLWTLPAVLAFFAVAGGGLVAPPHPVAGALLLAAETGVAFGLGLLMGRAMTVWREPDGTPWAKGNRAVLALFALSLATRAGLALLGYAGGIAPHTGALLLTLAAWILAQGLVLAARVRRVPQPA</sequence>
<protein>
    <submittedName>
        <fullName evidence="2">DUF1453 domain-containing protein</fullName>
    </submittedName>
</protein>
<keyword evidence="1" id="KW-1133">Transmembrane helix</keyword>
<feature type="transmembrane region" description="Helical" evidence="1">
    <location>
        <begin position="6"/>
        <end position="21"/>
    </location>
</feature>
<feature type="transmembrane region" description="Helical" evidence="1">
    <location>
        <begin position="57"/>
        <end position="76"/>
    </location>
</feature>
<evidence type="ECO:0000256" key="1">
    <source>
        <dbReference type="SAM" id="Phobius"/>
    </source>
</evidence>
<gene>
    <name evidence="2" type="ORF">QEZ40_000797</name>
</gene>
<keyword evidence="1" id="KW-0472">Membrane</keyword>
<evidence type="ECO:0000313" key="3">
    <source>
        <dbReference type="Proteomes" id="UP001223390"/>
    </source>
</evidence>
<name>A0ABT7H633_9ACTN</name>
<keyword evidence="3" id="KW-1185">Reference proteome</keyword>
<keyword evidence="1" id="KW-0812">Transmembrane</keyword>